<sequence length="462" mass="52519">MYGSRSDEYRQEQNDFVPLDFNLQIPRDQLPEDQHDAAKVYRLVADELMLDGRARQNLATFCTTWEDTEIRSLMDLSISKNMIDKDEYPKTTEIEMRCVRVLAALWHAPDSKQTIGTSTTGSSEAAMLGGLALKWNWRKRQEQRDRPKGQPNLVTGPVQVCWHKFARYFDVELRELPMEDGCYTLSPDQLAESCDENTIGVVATLGLTFTGHYDPVQAACEALDALEAETGWDIPVHVDAASGGFVAPFLQPQLRWDFCLPRVKSINASGHKYGLAPVGVGWVVWRERRDLPEDLVFHVNYLGGSMPTFALNFSRPGGQVISQYYQFLRFGRQGYRAIMAELQSIATLISKELARLGIFELIHTGLDGIPVVTWTLSHNVRVPFNLYDLTHELRTRGWQVPAYTLPRNLEHLVAARIVVRYGFTHDLATAFISDVHRALHYFRKHSPSHPLEAEECQGFNHL</sequence>
<comment type="catalytic activity">
    <reaction evidence="7 10">
        <text>L-glutamate + H(+) = 4-aminobutanoate + CO2</text>
        <dbReference type="Rhea" id="RHEA:17785"/>
        <dbReference type="ChEBI" id="CHEBI:15378"/>
        <dbReference type="ChEBI" id="CHEBI:16526"/>
        <dbReference type="ChEBI" id="CHEBI:29985"/>
        <dbReference type="ChEBI" id="CHEBI:59888"/>
        <dbReference type="EC" id="4.1.1.15"/>
    </reaction>
</comment>
<dbReference type="NCBIfam" id="TIGR01788">
    <property type="entry name" value="Glu-decarb-GAD"/>
    <property type="match status" value="1"/>
</dbReference>
<evidence type="ECO:0000256" key="1">
    <source>
        <dbReference type="ARBA" id="ARBA00001933"/>
    </source>
</evidence>
<dbReference type="GO" id="GO:0005829">
    <property type="term" value="C:cytosol"/>
    <property type="evidence" value="ECO:0007669"/>
    <property type="project" value="TreeGrafter"/>
</dbReference>
<evidence type="ECO:0000256" key="6">
    <source>
        <dbReference type="ARBA" id="ARBA00023239"/>
    </source>
</evidence>
<dbReference type="PANTHER" id="PTHR43321">
    <property type="entry name" value="GLUTAMATE DECARBOXYLASE"/>
    <property type="match status" value="1"/>
</dbReference>
<evidence type="ECO:0000313" key="12">
    <source>
        <dbReference type="Proteomes" id="UP000050482"/>
    </source>
</evidence>
<dbReference type="PANTHER" id="PTHR43321:SF3">
    <property type="entry name" value="GLUTAMATE DECARBOXYLASE"/>
    <property type="match status" value="1"/>
</dbReference>
<dbReference type="Gene3D" id="3.90.1150.160">
    <property type="match status" value="1"/>
</dbReference>
<organism evidence="11 12">
    <name type="scientific">Alicyclobacillus ferrooxydans</name>
    <dbReference type="NCBI Taxonomy" id="471514"/>
    <lineage>
        <taxon>Bacteria</taxon>
        <taxon>Bacillati</taxon>
        <taxon>Bacillota</taxon>
        <taxon>Bacilli</taxon>
        <taxon>Bacillales</taxon>
        <taxon>Alicyclobacillaceae</taxon>
        <taxon>Alicyclobacillus</taxon>
    </lineage>
</organism>
<dbReference type="STRING" id="471514.AN477_02195"/>
<evidence type="ECO:0000256" key="2">
    <source>
        <dbReference type="ARBA" id="ARBA00009533"/>
    </source>
</evidence>
<name>A0A0P9EPH1_9BACL</name>
<evidence type="ECO:0000313" key="11">
    <source>
        <dbReference type="EMBL" id="KPV45380.1"/>
    </source>
</evidence>
<dbReference type="Gene3D" id="3.40.640.10">
    <property type="entry name" value="Type I PLP-dependent aspartate aminotransferase-like (Major domain)"/>
    <property type="match status" value="1"/>
</dbReference>
<keyword evidence="4 10" id="KW-0210">Decarboxylase</keyword>
<accession>A0A0P9EPH1</accession>
<keyword evidence="5 8" id="KW-0663">Pyridoxal phosphate</keyword>
<evidence type="ECO:0000256" key="10">
    <source>
        <dbReference type="RuleBase" id="RU361171"/>
    </source>
</evidence>
<dbReference type="GO" id="GO:0030170">
    <property type="term" value="F:pyridoxal phosphate binding"/>
    <property type="evidence" value="ECO:0007669"/>
    <property type="project" value="InterPro"/>
</dbReference>
<evidence type="ECO:0000256" key="9">
    <source>
        <dbReference type="RuleBase" id="RU000382"/>
    </source>
</evidence>
<dbReference type="EMBL" id="LJCO01000011">
    <property type="protein sequence ID" value="KPV45380.1"/>
    <property type="molecule type" value="Genomic_DNA"/>
</dbReference>
<dbReference type="InterPro" id="IPR015424">
    <property type="entry name" value="PyrdxlP-dep_Trfase"/>
</dbReference>
<dbReference type="EC" id="4.1.1.15" evidence="3 10"/>
<protein>
    <recommendedName>
        <fullName evidence="3 10">Glutamate decarboxylase</fullName>
        <ecNumber evidence="3 10">4.1.1.15</ecNumber>
    </recommendedName>
</protein>
<reference evidence="11 12" key="1">
    <citation type="submission" date="2015-09" db="EMBL/GenBank/DDBJ databases">
        <title>Draft genome sequence of Alicyclobacillus ferrooxydans DSM 22381.</title>
        <authorList>
            <person name="Hemp J."/>
        </authorList>
    </citation>
    <scope>NUCLEOTIDE SEQUENCE [LARGE SCALE GENOMIC DNA]</scope>
    <source>
        <strain evidence="11 12">TC-34</strain>
    </source>
</reference>
<keyword evidence="12" id="KW-1185">Reference proteome</keyword>
<gene>
    <name evidence="11" type="ORF">AN477_02195</name>
</gene>
<proteinExistence type="inferred from homology"/>
<dbReference type="GO" id="GO:0006538">
    <property type="term" value="P:L-glutamate catabolic process"/>
    <property type="evidence" value="ECO:0007669"/>
    <property type="project" value="TreeGrafter"/>
</dbReference>
<dbReference type="PATRIC" id="fig|471514.4.peg.2771"/>
<feature type="modified residue" description="N6-(pyridoxal phosphate)lysine" evidence="8">
    <location>
        <position position="272"/>
    </location>
</feature>
<dbReference type="Gene3D" id="4.10.280.50">
    <property type="match status" value="1"/>
</dbReference>
<dbReference type="InterPro" id="IPR015421">
    <property type="entry name" value="PyrdxlP-dep_Trfase_major"/>
</dbReference>
<evidence type="ECO:0000256" key="4">
    <source>
        <dbReference type="ARBA" id="ARBA00022793"/>
    </source>
</evidence>
<dbReference type="AlphaFoldDB" id="A0A0P9EPH1"/>
<evidence type="ECO:0000256" key="7">
    <source>
        <dbReference type="ARBA" id="ARBA00048868"/>
    </source>
</evidence>
<comment type="caution">
    <text evidence="11">The sequence shown here is derived from an EMBL/GenBank/DDBJ whole genome shotgun (WGS) entry which is preliminary data.</text>
</comment>
<dbReference type="InterPro" id="IPR010107">
    <property type="entry name" value="Glutamate_decarboxylase"/>
</dbReference>
<evidence type="ECO:0000256" key="8">
    <source>
        <dbReference type="PIRSR" id="PIRSR602129-50"/>
    </source>
</evidence>
<evidence type="ECO:0000256" key="3">
    <source>
        <dbReference type="ARBA" id="ARBA00012421"/>
    </source>
</evidence>
<dbReference type="Pfam" id="PF00282">
    <property type="entry name" value="Pyridoxal_deC"/>
    <property type="match status" value="1"/>
</dbReference>
<dbReference type="FunFam" id="3.40.640.10:FF:000017">
    <property type="entry name" value="Glutamate decarboxylase"/>
    <property type="match status" value="1"/>
</dbReference>
<dbReference type="GO" id="GO:0004351">
    <property type="term" value="F:glutamate decarboxylase activity"/>
    <property type="evidence" value="ECO:0007669"/>
    <property type="project" value="UniProtKB-EC"/>
</dbReference>
<dbReference type="InterPro" id="IPR002129">
    <property type="entry name" value="PyrdxlP-dep_de-COase"/>
</dbReference>
<comment type="cofactor">
    <cofactor evidence="1 8 9">
        <name>pyridoxal 5'-phosphate</name>
        <dbReference type="ChEBI" id="CHEBI:597326"/>
    </cofactor>
</comment>
<evidence type="ECO:0000256" key="5">
    <source>
        <dbReference type="ARBA" id="ARBA00022898"/>
    </source>
</evidence>
<dbReference type="SUPFAM" id="SSF53383">
    <property type="entry name" value="PLP-dependent transferases"/>
    <property type="match status" value="1"/>
</dbReference>
<dbReference type="Proteomes" id="UP000050482">
    <property type="component" value="Unassembled WGS sequence"/>
</dbReference>
<keyword evidence="6 9" id="KW-0456">Lyase</keyword>
<comment type="similarity">
    <text evidence="2 9">Belongs to the group II decarboxylase family.</text>
</comment>
<dbReference type="GO" id="GO:0004058">
    <property type="term" value="F:aromatic-L-amino-acid decarboxylase activity"/>
    <property type="evidence" value="ECO:0007669"/>
    <property type="project" value="UniProtKB-ARBA"/>
</dbReference>